<accession>A0A317XRE7</accession>
<sequence length="149" mass="16895">MYNYTMGRGLPSHVADHKAPIQQYMPESAFFHRHHKSPSTHTHQISCICPKITQVTQLRYERTEVQCKRCSSDLGLSQPGGEIMTWPSPLRRVVWYRPDQNILALCTGCATLKRGVNDGVNRVEQWPDMCVHRRGQMQGLVAGCCLSDA</sequence>
<dbReference type="AlphaFoldDB" id="A0A317XRE7"/>
<dbReference type="EMBL" id="KZ819191">
    <property type="protein sequence ID" value="PWZ00875.1"/>
    <property type="molecule type" value="Genomic_DNA"/>
</dbReference>
<dbReference type="InParanoid" id="A0A317XRE7"/>
<protein>
    <submittedName>
        <fullName evidence="1">Uncharacterized protein</fullName>
    </submittedName>
</protein>
<dbReference type="Proteomes" id="UP000246740">
    <property type="component" value="Unassembled WGS sequence"/>
</dbReference>
<gene>
    <name evidence="1" type="ORF">BCV70DRAFT_84071</name>
</gene>
<name>A0A317XRE7_9BASI</name>
<evidence type="ECO:0000313" key="1">
    <source>
        <dbReference type="EMBL" id="PWZ00875.1"/>
    </source>
</evidence>
<reference evidence="1 2" key="1">
    <citation type="journal article" date="2018" name="Mol. Biol. Evol.">
        <title>Broad Genomic Sampling Reveals a Smut Pathogenic Ancestry of the Fungal Clade Ustilaginomycotina.</title>
        <authorList>
            <person name="Kijpornyongpan T."/>
            <person name="Mondo S.J."/>
            <person name="Barry K."/>
            <person name="Sandor L."/>
            <person name="Lee J."/>
            <person name="Lipzen A."/>
            <person name="Pangilinan J."/>
            <person name="LaButti K."/>
            <person name="Hainaut M."/>
            <person name="Henrissat B."/>
            <person name="Grigoriev I.V."/>
            <person name="Spatafora J.W."/>
            <person name="Aime M.C."/>
        </authorList>
    </citation>
    <scope>NUCLEOTIDE SEQUENCE [LARGE SCALE GENOMIC DNA]</scope>
    <source>
        <strain evidence="1 2">MCA 3645</strain>
    </source>
</reference>
<keyword evidence="2" id="KW-1185">Reference proteome</keyword>
<organism evidence="1 2">
    <name type="scientific">Testicularia cyperi</name>
    <dbReference type="NCBI Taxonomy" id="1882483"/>
    <lineage>
        <taxon>Eukaryota</taxon>
        <taxon>Fungi</taxon>
        <taxon>Dikarya</taxon>
        <taxon>Basidiomycota</taxon>
        <taxon>Ustilaginomycotina</taxon>
        <taxon>Ustilaginomycetes</taxon>
        <taxon>Ustilaginales</taxon>
        <taxon>Anthracoideaceae</taxon>
        <taxon>Testicularia</taxon>
    </lineage>
</organism>
<proteinExistence type="predicted"/>
<evidence type="ECO:0000313" key="2">
    <source>
        <dbReference type="Proteomes" id="UP000246740"/>
    </source>
</evidence>